<dbReference type="Pfam" id="PF03819">
    <property type="entry name" value="MazG"/>
    <property type="match status" value="2"/>
</dbReference>
<dbReference type="RefSeq" id="WP_054520550.1">
    <property type="nucleotide sequence ID" value="NZ_LGKO01000002.1"/>
</dbReference>
<dbReference type="PANTHER" id="PTHR30522">
    <property type="entry name" value="NUCLEOSIDE TRIPHOSPHATE PYROPHOSPHOHYDROLASE"/>
    <property type="match status" value="1"/>
</dbReference>
<dbReference type="Proteomes" id="UP000050544">
    <property type="component" value="Unassembled WGS sequence"/>
</dbReference>
<dbReference type="STRING" id="869279.SE15_02685"/>
<dbReference type="GO" id="GO:0006950">
    <property type="term" value="P:response to stress"/>
    <property type="evidence" value="ECO:0007669"/>
    <property type="project" value="UniProtKB-ARBA"/>
</dbReference>
<dbReference type="InterPro" id="IPR004518">
    <property type="entry name" value="MazG-like_dom"/>
</dbReference>
<dbReference type="GO" id="GO:0046076">
    <property type="term" value="P:dTTP catabolic process"/>
    <property type="evidence" value="ECO:0007669"/>
    <property type="project" value="TreeGrafter"/>
</dbReference>
<evidence type="ECO:0008006" key="5">
    <source>
        <dbReference type="Google" id="ProtNLM"/>
    </source>
</evidence>
<name>A0A0N8GQM4_9CHLR</name>
<dbReference type="NCBIfam" id="NF007113">
    <property type="entry name" value="PRK09562.1"/>
    <property type="match status" value="1"/>
</dbReference>
<dbReference type="FunFam" id="1.10.287.1080:FF:000003">
    <property type="entry name" value="Nucleoside triphosphate pyrophosphohydrolase"/>
    <property type="match status" value="1"/>
</dbReference>
<dbReference type="CDD" id="cd11529">
    <property type="entry name" value="NTP-PPase_MazG_Cterm"/>
    <property type="match status" value="1"/>
</dbReference>
<proteinExistence type="predicted"/>
<dbReference type="SUPFAM" id="SSF101386">
    <property type="entry name" value="all-alpha NTP pyrophosphatases"/>
    <property type="match status" value="2"/>
</dbReference>
<accession>A0A0N8GQM4</accession>
<feature type="domain" description="NTP pyrophosphohydrolase MazG-like" evidence="2">
    <location>
        <begin position="256"/>
        <end position="329"/>
    </location>
</feature>
<dbReference type="PANTHER" id="PTHR30522:SF0">
    <property type="entry name" value="NUCLEOSIDE TRIPHOSPHATE PYROPHOSPHOHYDROLASE"/>
    <property type="match status" value="1"/>
</dbReference>
<protein>
    <recommendedName>
        <fullName evidence="5">Nucleotide pyrophosphohydrolase</fullName>
    </recommendedName>
</protein>
<dbReference type="EMBL" id="LGKO01000002">
    <property type="protein sequence ID" value="KPL84106.1"/>
    <property type="molecule type" value="Genomic_DNA"/>
</dbReference>
<dbReference type="InterPro" id="IPR000878">
    <property type="entry name" value="4pyrrol_Mease"/>
</dbReference>
<dbReference type="GO" id="GO:0046061">
    <property type="term" value="P:dATP catabolic process"/>
    <property type="evidence" value="ECO:0007669"/>
    <property type="project" value="TreeGrafter"/>
</dbReference>
<feature type="domain" description="NTP pyrophosphohydrolase MazG-like" evidence="2">
    <location>
        <begin position="399"/>
        <end position="455"/>
    </location>
</feature>
<evidence type="ECO:0000313" key="3">
    <source>
        <dbReference type="EMBL" id="KPL84106.1"/>
    </source>
</evidence>
<organism evidence="3 4">
    <name type="scientific">Thermanaerothrix daxensis</name>
    <dbReference type="NCBI Taxonomy" id="869279"/>
    <lineage>
        <taxon>Bacteria</taxon>
        <taxon>Bacillati</taxon>
        <taxon>Chloroflexota</taxon>
        <taxon>Anaerolineae</taxon>
        <taxon>Anaerolineales</taxon>
        <taxon>Anaerolineaceae</taxon>
        <taxon>Thermanaerothrix</taxon>
    </lineage>
</organism>
<dbReference type="InterPro" id="IPR011551">
    <property type="entry name" value="NTP_PyrPHydrolase_MazG"/>
</dbReference>
<dbReference type="CDD" id="cd11528">
    <property type="entry name" value="NTP-PPase_MazG_Nterm"/>
    <property type="match status" value="1"/>
</dbReference>
<dbReference type="Gene3D" id="1.10.287.1080">
    <property type="entry name" value="MazG-like"/>
    <property type="match status" value="2"/>
</dbReference>
<dbReference type="GO" id="GO:0006203">
    <property type="term" value="P:dGTP catabolic process"/>
    <property type="evidence" value="ECO:0007669"/>
    <property type="project" value="TreeGrafter"/>
</dbReference>
<feature type="domain" description="Tetrapyrrole methylase" evidence="1">
    <location>
        <begin position="7"/>
        <end position="211"/>
    </location>
</feature>
<dbReference type="CDD" id="cd11723">
    <property type="entry name" value="YabN_N_like"/>
    <property type="match status" value="1"/>
</dbReference>
<sequence>MTEAGGVVLLGLGPGEGRLLTREAWEWLQAVPEIYVRTELHPVVQELPPSVRVHAFDWLYRQGSSFEQVYATIVEKILDLARRPEGVTYAVPGHPLVAEATGPEILRRARAEGLPVRVIEGVSFLEPTFTALGIDPFPRLVLVDALELGTWHVPSFPPDAPVLIAQIYDRMSASEVKLTLNAFYPDEHPVVLVHAAGTSRQQVEHLHLYEIDRSPHLGLMSALYVPPLGPATSMEAFLEIVAHLRAPDGCPWDRQQTHQSLRSHLLEEAYEVLAAIDANDAAALQEELGDLLLQVALHAQIANEEGTFNFTDVVHGIHQKIVRRHPHVFGALQVEGVEGVLRNWERLKQAEREANGQETRSLLAGVPLALPALTQAQELQDRAARVGFDWPEIAPVWEKVREELEEVRTAPDDEAREKELGDLLFAVVNLARWYKVDAESALRATNHRFRQRFAHIERRAREAGRVLGEMSLAEMDALWEEAKDNEKGNPSAAEA</sequence>
<dbReference type="NCBIfam" id="TIGR00444">
    <property type="entry name" value="mazG"/>
    <property type="match status" value="1"/>
</dbReference>
<dbReference type="Gene3D" id="3.40.1010.10">
    <property type="entry name" value="Cobalt-precorrin-4 Transmethylase, Domain 1"/>
    <property type="match status" value="1"/>
</dbReference>
<keyword evidence="4" id="KW-1185">Reference proteome</keyword>
<dbReference type="InterPro" id="IPR048015">
    <property type="entry name" value="NTP-PPase_MazG-like_N"/>
</dbReference>
<dbReference type="Pfam" id="PF00590">
    <property type="entry name" value="TP_methylase"/>
    <property type="match status" value="1"/>
</dbReference>
<dbReference type="InterPro" id="IPR014777">
    <property type="entry name" value="4pyrrole_Mease_sub1"/>
</dbReference>
<comment type="caution">
    <text evidence="3">The sequence shown here is derived from an EMBL/GenBank/DDBJ whole genome shotgun (WGS) entry which is preliminary data.</text>
</comment>
<reference evidence="3 4" key="1">
    <citation type="submission" date="2015-07" db="EMBL/GenBank/DDBJ databases">
        <title>Whole genome sequence of Thermanaerothrix daxensis DSM 23592.</title>
        <authorList>
            <person name="Hemp J."/>
            <person name="Ward L.M."/>
            <person name="Pace L.A."/>
            <person name="Fischer W.W."/>
        </authorList>
    </citation>
    <scope>NUCLEOTIDE SEQUENCE [LARGE SCALE GENOMIC DNA]</scope>
    <source>
        <strain evidence="3 4">GNS-1</strain>
    </source>
</reference>
<dbReference type="SUPFAM" id="SSF53790">
    <property type="entry name" value="Tetrapyrrole methylase"/>
    <property type="match status" value="1"/>
</dbReference>
<dbReference type="GO" id="GO:0008168">
    <property type="term" value="F:methyltransferase activity"/>
    <property type="evidence" value="ECO:0007669"/>
    <property type="project" value="InterPro"/>
</dbReference>
<dbReference type="FunFam" id="1.10.287.1080:FF:000001">
    <property type="entry name" value="Nucleoside triphosphate pyrophosphohydrolase"/>
    <property type="match status" value="1"/>
</dbReference>
<dbReference type="AlphaFoldDB" id="A0A0N8GQM4"/>
<dbReference type="InterPro" id="IPR048011">
    <property type="entry name" value="NTP-PPase_MazG-like_C"/>
</dbReference>
<dbReference type="GO" id="GO:0047429">
    <property type="term" value="F:nucleoside triphosphate diphosphatase activity"/>
    <property type="evidence" value="ECO:0007669"/>
    <property type="project" value="InterPro"/>
</dbReference>
<dbReference type="GO" id="GO:0046047">
    <property type="term" value="P:TTP catabolic process"/>
    <property type="evidence" value="ECO:0007669"/>
    <property type="project" value="TreeGrafter"/>
</dbReference>
<evidence type="ECO:0000313" key="4">
    <source>
        <dbReference type="Proteomes" id="UP000050544"/>
    </source>
</evidence>
<dbReference type="InterPro" id="IPR024180">
    <property type="entry name" value="Tetrapyrrole_Mease/MazG_pred"/>
</dbReference>
<dbReference type="GO" id="GO:0046052">
    <property type="term" value="P:UTP catabolic process"/>
    <property type="evidence" value="ECO:0007669"/>
    <property type="project" value="TreeGrafter"/>
</dbReference>
<dbReference type="InterPro" id="IPR035013">
    <property type="entry name" value="YabN_N"/>
</dbReference>
<dbReference type="GO" id="GO:0046081">
    <property type="term" value="P:dUTP catabolic process"/>
    <property type="evidence" value="ECO:0007669"/>
    <property type="project" value="TreeGrafter"/>
</dbReference>
<dbReference type="InterPro" id="IPR035996">
    <property type="entry name" value="4pyrrol_Methylase_sf"/>
</dbReference>
<dbReference type="PATRIC" id="fig|869279.4.peg.537"/>
<gene>
    <name evidence="3" type="ORF">SE15_02685</name>
</gene>
<evidence type="ECO:0000259" key="2">
    <source>
        <dbReference type="Pfam" id="PF03819"/>
    </source>
</evidence>
<dbReference type="PIRSF" id="PIRSF002845">
    <property type="entry name" value="Ttrprl_mtas_MazG"/>
    <property type="match status" value="1"/>
</dbReference>
<evidence type="ECO:0000259" key="1">
    <source>
        <dbReference type="Pfam" id="PF00590"/>
    </source>
</evidence>
<dbReference type="OrthoDB" id="9808939at2"/>